<dbReference type="SMART" id="SM01072">
    <property type="entry name" value="CDC48_2"/>
    <property type="match status" value="1"/>
</dbReference>
<dbReference type="InterPro" id="IPR003959">
    <property type="entry name" value="ATPase_AAA_core"/>
</dbReference>
<evidence type="ECO:0000256" key="4">
    <source>
        <dbReference type="ARBA" id="ARBA00022840"/>
    </source>
</evidence>
<keyword evidence="4" id="KW-0067">ATP-binding</keyword>
<evidence type="ECO:0000256" key="3">
    <source>
        <dbReference type="ARBA" id="ARBA00022741"/>
    </source>
</evidence>
<dbReference type="EMBL" id="AOIV01000045">
    <property type="protein sequence ID" value="ELZ26123.1"/>
    <property type="molecule type" value="Genomic_DNA"/>
</dbReference>
<dbReference type="InParanoid" id="M0CU03"/>
<feature type="domain" description="CDC48" evidence="6">
    <location>
        <begin position="107"/>
        <end position="170"/>
    </location>
</feature>
<dbReference type="InterPro" id="IPR003593">
    <property type="entry name" value="AAA+_ATPase"/>
</dbReference>
<protein>
    <submittedName>
        <fullName evidence="8">ATPase AAA</fullName>
    </submittedName>
</protein>
<dbReference type="Gene3D" id="1.10.8.60">
    <property type="match status" value="2"/>
</dbReference>
<dbReference type="InterPro" id="IPR050168">
    <property type="entry name" value="AAA_ATPase_domain"/>
</dbReference>
<feature type="domain" description="AAA+ ATPase" evidence="5">
    <location>
        <begin position="227"/>
        <end position="362"/>
    </location>
</feature>
<dbReference type="Gene3D" id="3.40.50.300">
    <property type="entry name" value="P-loop containing nucleotide triphosphate hydrolases"/>
    <property type="match status" value="2"/>
</dbReference>
<dbReference type="Pfam" id="PF02359">
    <property type="entry name" value="CDC48_N"/>
    <property type="match status" value="1"/>
</dbReference>
<gene>
    <name evidence="8" type="ORF">C474_20521</name>
</gene>
<keyword evidence="3" id="KW-0547">Nucleotide-binding</keyword>
<evidence type="ECO:0000259" key="7">
    <source>
        <dbReference type="SMART" id="SM01073"/>
    </source>
</evidence>
<dbReference type="InterPro" id="IPR003960">
    <property type="entry name" value="ATPase_AAA_CS"/>
</dbReference>
<dbReference type="InterPro" id="IPR004201">
    <property type="entry name" value="Cdc48_dom2"/>
</dbReference>
<keyword evidence="9" id="KW-1185">Reference proteome</keyword>
<dbReference type="PANTHER" id="PTHR23077">
    <property type="entry name" value="AAA-FAMILY ATPASE"/>
    <property type="match status" value="1"/>
</dbReference>
<dbReference type="InterPro" id="IPR041569">
    <property type="entry name" value="AAA_lid_3"/>
</dbReference>
<dbReference type="PATRIC" id="fig|1227487.5.peg.4086"/>
<keyword evidence="2" id="KW-0677">Repeat</keyword>
<dbReference type="FunFam" id="3.40.50.300:FF:000018">
    <property type="entry name" value="Cell division control 48"/>
    <property type="match status" value="1"/>
</dbReference>
<reference evidence="8 9" key="1">
    <citation type="journal article" date="2014" name="PLoS Genet.">
        <title>Phylogenetically driven sequencing of extremely halophilic archaea reveals strategies for static and dynamic osmo-response.</title>
        <authorList>
            <person name="Becker E.A."/>
            <person name="Seitzer P.M."/>
            <person name="Tritt A."/>
            <person name="Larsen D."/>
            <person name="Krusor M."/>
            <person name="Yao A.I."/>
            <person name="Wu D."/>
            <person name="Madern D."/>
            <person name="Eisen J.A."/>
            <person name="Darling A.E."/>
            <person name="Facciotti M.T."/>
        </authorList>
    </citation>
    <scope>NUCLEOTIDE SEQUENCE [LARGE SCALE GENOMIC DNA]</scope>
    <source>
        <strain evidence="8 9">JCM 14848</strain>
    </source>
</reference>
<dbReference type="InterPro" id="IPR005938">
    <property type="entry name" value="AAA_ATPase_CDC48"/>
</dbReference>
<feature type="domain" description="CDC48 N-terminal subdomain" evidence="7">
    <location>
        <begin position="8"/>
        <end position="91"/>
    </location>
</feature>
<evidence type="ECO:0000259" key="6">
    <source>
        <dbReference type="SMART" id="SM01072"/>
    </source>
</evidence>
<dbReference type="Gene3D" id="3.10.330.10">
    <property type="match status" value="1"/>
</dbReference>
<dbReference type="OrthoDB" id="77269at2157"/>
<dbReference type="GO" id="GO:0005737">
    <property type="term" value="C:cytoplasm"/>
    <property type="evidence" value="ECO:0007669"/>
    <property type="project" value="UniProtKB-ARBA"/>
</dbReference>
<dbReference type="PANTHER" id="PTHR23077:SF171">
    <property type="entry name" value="NUCLEAR VALOSIN-CONTAINING PROTEIN-LIKE"/>
    <property type="match status" value="1"/>
</dbReference>
<evidence type="ECO:0000313" key="8">
    <source>
        <dbReference type="EMBL" id="ELZ26123.1"/>
    </source>
</evidence>
<dbReference type="PROSITE" id="PS00674">
    <property type="entry name" value="AAA"/>
    <property type="match status" value="2"/>
</dbReference>
<dbReference type="Pfam" id="PF02933">
    <property type="entry name" value="CDC48_2"/>
    <property type="match status" value="1"/>
</dbReference>
<dbReference type="Pfam" id="PF00004">
    <property type="entry name" value="AAA"/>
    <property type="match status" value="2"/>
</dbReference>
<dbReference type="GO" id="GO:0005524">
    <property type="term" value="F:ATP binding"/>
    <property type="evidence" value="ECO:0007669"/>
    <property type="project" value="UniProtKB-KW"/>
</dbReference>
<accession>M0CU03</accession>
<dbReference type="FunFam" id="1.10.8.60:FF:000189">
    <property type="entry name" value="AAA family ATPase, CDC48 subfamily"/>
    <property type="match status" value="1"/>
</dbReference>
<dbReference type="AlphaFoldDB" id="M0CU03"/>
<organism evidence="8 9">
    <name type="scientific">Halogeometricum pallidum JCM 14848</name>
    <dbReference type="NCBI Taxonomy" id="1227487"/>
    <lineage>
        <taxon>Archaea</taxon>
        <taxon>Methanobacteriati</taxon>
        <taxon>Methanobacteriota</taxon>
        <taxon>Stenosarchaea group</taxon>
        <taxon>Halobacteria</taxon>
        <taxon>Halobacteriales</taxon>
        <taxon>Haloferacaceae</taxon>
        <taxon>Halogeometricum</taxon>
    </lineage>
</organism>
<dbReference type="GO" id="GO:0016887">
    <property type="term" value="F:ATP hydrolysis activity"/>
    <property type="evidence" value="ECO:0007669"/>
    <property type="project" value="InterPro"/>
</dbReference>
<dbReference type="SUPFAM" id="SSF50692">
    <property type="entry name" value="ADC-like"/>
    <property type="match status" value="1"/>
</dbReference>
<evidence type="ECO:0000256" key="1">
    <source>
        <dbReference type="ARBA" id="ARBA00009833"/>
    </source>
</evidence>
<evidence type="ECO:0000259" key="5">
    <source>
        <dbReference type="SMART" id="SM00382"/>
    </source>
</evidence>
<dbReference type="eggNOG" id="arCOG01308">
    <property type="taxonomic scope" value="Archaea"/>
</dbReference>
<dbReference type="InterPro" id="IPR029067">
    <property type="entry name" value="CDC48_domain_2-like_sf"/>
</dbReference>
<name>M0CU03_HALPD</name>
<feature type="domain" description="AAA+ ATPase" evidence="5">
    <location>
        <begin position="494"/>
        <end position="632"/>
    </location>
</feature>
<dbReference type="FunFam" id="2.40.40.20:FF:000007">
    <property type="entry name" value="AAA family ATPase"/>
    <property type="match status" value="1"/>
</dbReference>
<dbReference type="FunFam" id="3.40.50.300:FF:000012">
    <property type="entry name" value="Transitional endoplasmic reticulum ATPase"/>
    <property type="match status" value="1"/>
</dbReference>
<comment type="caution">
    <text evidence="8">The sequence shown here is derived from an EMBL/GenBank/DDBJ whole genome shotgun (WGS) entry which is preliminary data.</text>
</comment>
<evidence type="ECO:0000313" key="9">
    <source>
        <dbReference type="Proteomes" id="UP000011513"/>
    </source>
</evidence>
<dbReference type="SMART" id="SM00382">
    <property type="entry name" value="AAA"/>
    <property type="match status" value="2"/>
</dbReference>
<dbReference type="InterPro" id="IPR003338">
    <property type="entry name" value="CDC4_N-term_subdom"/>
</dbReference>
<dbReference type="Proteomes" id="UP000011513">
    <property type="component" value="Unassembled WGS sequence"/>
</dbReference>
<proteinExistence type="inferred from homology"/>
<evidence type="ECO:0000256" key="2">
    <source>
        <dbReference type="ARBA" id="ARBA00022737"/>
    </source>
</evidence>
<dbReference type="RefSeq" id="WP_008390086.1">
    <property type="nucleotide sequence ID" value="NZ_AOIV01000045.1"/>
</dbReference>
<sequence length="721" mass="77524">MPDDEGLELTVRGAEKRDAGRGIARLPESARQRLGVLSGDTVVVEGGRETVAKVWPAGGGTPDGVVLVDADTRANADAKIGETVRVRQVDVEDARSVTLSMPDDVAFSDDDRAVELIKRAVQDRPIQSGGQIRFETLSSDPFVVKETSPDGMVRVTASTKLRLSKQGTVSRVVTSVSGGDEDEERDGPTGVAYEDIGGLDEELDLVREMIELPLSEPEVFAHLGVDPPKGVLLHGPPGTGKTLIAKAVATEVDATFITVSGPEIMSKYKGESEEKLREKFEEARENAPAIVFFDEIDSIAGKRDDGGDVENRVVGQLLSLMDGLAARGDVIVIGATNRVDSLDPALRRGGRFDREIEIGVPNEQGRREILEVHTRRMPLAEGVDVDRLAARTHGFVGADLESLTKEAAMTALRRARRGGSGEKIEFSELEVTREDFEAAMASVEPSAMREYVAEAPTTTFDDVGGLEEAKRTLERSVTWPLTYAPLFEAANTTPPSGVLLHGPPGTGKTLLARAIAGESGVNFIHVAGPELLDRYVGESEKSVREVFERARQAAPVIVFFDEIDAIAGNRDSMGSDSGVGERVVSQLLTELDRLADNPNVVVLSATNRKDALDPALLRPGRLESHVLVPNPDVDARRAILGVHTREKPLADDVDLDELAAHMDGLSGADIQAVCREATMRAIEEVAEAYDGEEANEHADEIRVTQAHFDAALGVVLDASEE</sequence>
<comment type="similarity">
    <text evidence="1">Belongs to the AAA ATPase family. CDC48 subfamily.</text>
</comment>
<dbReference type="SMART" id="SM01073">
    <property type="entry name" value="CDC48_N"/>
    <property type="match status" value="1"/>
</dbReference>
<dbReference type="SUPFAM" id="SSF54585">
    <property type="entry name" value="Cdc48 domain 2-like"/>
    <property type="match status" value="1"/>
</dbReference>
<dbReference type="FunFam" id="1.10.8.60:FF:000178">
    <property type="entry name" value="CDC48/VCP homolog, AAA superfamily"/>
    <property type="match status" value="1"/>
</dbReference>
<dbReference type="NCBIfam" id="TIGR01243">
    <property type="entry name" value="CDC48"/>
    <property type="match status" value="1"/>
</dbReference>
<dbReference type="Gene3D" id="2.40.40.20">
    <property type="match status" value="1"/>
</dbReference>
<dbReference type="InterPro" id="IPR027417">
    <property type="entry name" value="P-loop_NTPase"/>
</dbReference>
<dbReference type="InterPro" id="IPR009010">
    <property type="entry name" value="Asp_de-COase-like_dom_sf"/>
</dbReference>
<dbReference type="Pfam" id="PF17862">
    <property type="entry name" value="AAA_lid_3"/>
    <property type="match status" value="2"/>
</dbReference>
<dbReference type="SUPFAM" id="SSF52540">
    <property type="entry name" value="P-loop containing nucleoside triphosphate hydrolases"/>
    <property type="match status" value="2"/>
</dbReference>